<dbReference type="PANTHER" id="PTHR10302:SF23">
    <property type="entry name" value="PROTEIN OSB4, CHLOROPLASTIC"/>
    <property type="match status" value="1"/>
</dbReference>
<dbReference type="InterPro" id="IPR000424">
    <property type="entry name" value="Primosome_PriB/ssb"/>
</dbReference>
<dbReference type="PROSITE" id="PS50935">
    <property type="entry name" value="SSB"/>
    <property type="match status" value="1"/>
</dbReference>
<protein>
    <submittedName>
        <fullName evidence="2">Uncharacterized protein</fullName>
    </submittedName>
</protein>
<organism evidence="2 3">
    <name type="scientific">Papaver nudicaule</name>
    <name type="common">Iceland poppy</name>
    <dbReference type="NCBI Taxonomy" id="74823"/>
    <lineage>
        <taxon>Eukaryota</taxon>
        <taxon>Viridiplantae</taxon>
        <taxon>Streptophyta</taxon>
        <taxon>Embryophyta</taxon>
        <taxon>Tracheophyta</taxon>
        <taxon>Spermatophyta</taxon>
        <taxon>Magnoliopsida</taxon>
        <taxon>Ranunculales</taxon>
        <taxon>Papaveraceae</taxon>
        <taxon>Papaveroideae</taxon>
        <taxon>Papaver</taxon>
    </lineage>
</organism>
<keyword evidence="1" id="KW-0238">DNA-binding</keyword>
<dbReference type="EMBL" id="JAJJMA010090229">
    <property type="protein sequence ID" value="MCL7029435.1"/>
    <property type="molecule type" value="Genomic_DNA"/>
</dbReference>
<evidence type="ECO:0000313" key="3">
    <source>
        <dbReference type="Proteomes" id="UP001177140"/>
    </source>
</evidence>
<comment type="caution">
    <text evidence="2">The sequence shown here is derived from an EMBL/GenBank/DDBJ whole genome shotgun (WGS) entry which is preliminary data.</text>
</comment>
<dbReference type="InterPro" id="IPR011344">
    <property type="entry name" value="ssDNA-bd"/>
</dbReference>
<dbReference type="Proteomes" id="UP001177140">
    <property type="component" value="Unassembled WGS sequence"/>
</dbReference>
<keyword evidence="3" id="KW-1185">Reference proteome</keyword>
<reference evidence="2" key="1">
    <citation type="submission" date="2022-03" db="EMBL/GenBank/DDBJ databases">
        <title>A functionally conserved STORR gene fusion in Papaver species that diverged 16.8 million years ago.</title>
        <authorList>
            <person name="Catania T."/>
        </authorList>
    </citation>
    <scope>NUCLEOTIDE SEQUENCE</scope>
    <source>
        <strain evidence="2">S-191538</strain>
    </source>
</reference>
<gene>
    <name evidence="2" type="ORF">MKW94_001906</name>
</gene>
<proteinExistence type="predicted"/>
<name>A0AA41V073_PAPNU</name>
<accession>A0AA41V073</accession>
<dbReference type="GO" id="GO:0042645">
    <property type="term" value="C:mitochondrial nucleoid"/>
    <property type="evidence" value="ECO:0007669"/>
    <property type="project" value="TreeGrafter"/>
</dbReference>
<dbReference type="GO" id="GO:0003697">
    <property type="term" value="F:single-stranded DNA binding"/>
    <property type="evidence" value="ECO:0007669"/>
    <property type="project" value="InterPro"/>
</dbReference>
<dbReference type="GO" id="GO:0006264">
    <property type="term" value="P:mitochondrial DNA replication"/>
    <property type="evidence" value="ECO:0007669"/>
    <property type="project" value="TreeGrafter"/>
</dbReference>
<evidence type="ECO:0000313" key="2">
    <source>
        <dbReference type="EMBL" id="MCL7029435.1"/>
    </source>
</evidence>
<dbReference type="PANTHER" id="PTHR10302">
    <property type="entry name" value="SINGLE-STRANDED DNA-BINDING PROTEIN"/>
    <property type="match status" value="1"/>
</dbReference>
<dbReference type="AlphaFoldDB" id="A0AA41V073"/>
<evidence type="ECO:0000256" key="1">
    <source>
        <dbReference type="PROSITE-ProRule" id="PRU00252"/>
    </source>
</evidence>
<sequence length="324" mass="36365">MNLCKSFAVNLSSSRSTVRRLSILLQSSNLSSSSPEPEPELLVSESNHNQEFSRFKIDPNLPPQRYTGSLDWPKPSKIPWQSHKTNSINLIGSVSRPVQFQGESTVIAILSHGSATGLRIPIIFKGYLADIAAEHLKEKDMIHVAGHLTGDSLPSEFVKEYGHFGIQVTVHSISFIKESSQGRQTHTTYTQAQQASGQSVSTLKDNPWKNLFDHPSQWADYRKDKLNGLLTMKAPDLIHKDAREAPWLDSSPTRVLEKLPPASKPKGEPEESWKNLIKNPDKWVDIRSEKINEKEPDFLHKDTGNALWLSNAPTWLLEKLPPAK</sequence>